<evidence type="ECO:0000256" key="7">
    <source>
        <dbReference type="ARBA" id="ARBA00023237"/>
    </source>
</evidence>
<keyword evidence="5" id="KW-0812">Transmembrane</keyword>
<keyword evidence="8" id="KW-0732">Signal</keyword>
<comment type="caution">
    <text evidence="9">The sequence shown here is derived from an EMBL/GenBank/DDBJ whole genome shotgun (WGS) entry which is preliminary data.</text>
</comment>
<evidence type="ECO:0000256" key="8">
    <source>
        <dbReference type="SAM" id="SignalP"/>
    </source>
</evidence>
<protein>
    <recommendedName>
        <fullName evidence="11">TolC family type I secretion outer membrane protein</fullName>
    </recommendedName>
</protein>
<dbReference type="GO" id="GO:0015288">
    <property type="term" value="F:porin activity"/>
    <property type="evidence" value="ECO:0007669"/>
    <property type="project" value="TreeGrafter"/>
</dbReference>
<evidence type="ECO:0000313" key="10">
    <source>
        <dbReference type="Proteomes" id="UP000004892"/>
    </source>
</evidence>
<keyword evidence="7" id="KW-0998">Cell outer membrane</keyword>
<evidence type="ECO:0000256" key="1">
    <source>
        <dbReference type="ARBA" id="ARBA00004442"/>
    </source>
</evidence>
<comment type="subcellular location">
    <subcellularLocation>
        <location evidence="1">Cell outer membrane</location>
    </subcellularLocation>
</comment>
<dbReference type="GO" id="GO:0015562">
    <property type="term" value="F:efflux transmembrane transporter activity"/>
    <property type="evidence" value="ECO:0007669"/>
    <property type="project" value="InterPro"/>
</dbReference>
<dbReference type="eggNOG" id="COG1538">
    <property type="taxonomic scope" value="Bacteria"/>
</dbReference>
<accession>H1DDR1</accession>
<evidence type="ECO:0000256" key="6">
    <source>
        <dbReference type="ARBA" id="ARBA00023136"/>
    </source>
</evidence>
<dbReference type="GO" id="GO:0009279">
    <property type="term" value="C:cell outer membrane"/>
    <property type="evidence" value="ECO:0007669"/>
    <property type="project" value="UniProtKB-SubCell"/>
</dbReference>
<dbReference type="Proteomes" id="UP000004892">
    <property type="component" value="Unassembled WGS sequence"/>
</dbReference>
<evidence type="ECO:0000256" key="5">
    <source>
        <dbReference type="ARBA" id="ARBA00022692"/>
    </source>
</evidence>
<feature type="signal peptide" evidence="8">
    <location>
        <begin position="1"/>
        <end position="19"/>
    </location>
</feature>
<dbReference type="GO" id="GO:1990281">
    <property type="term" value="C:efflux pump complex"/>
    <property type="evidence" value="ECO:0007669"/>
    <property type="project" value="TreeGrafter"/>
</dbReference>
<proteinExistence type="inferred from homology"/>
<evidence type="ECO:0008006" key="11">
    <source>
        <dbReference type="Google" id="ProtNLM"/>
    </source>
</evidence>
<dbReference type="Gene3D" id="1.20.1600.10">
    <property type="entry name" value="Outer membrane efflux proteins (OEP)"/>
    <property type="match status" value="1"/>
</dbReference>
<dbReference type="STRING" id="742817.HMPREF9449_00397"/>
<organism evidence="9 10">
    <name type="scientific">Odoribacter laneus YIT 12061</name>
    <dbReference type="NCBI Taxonomy" id="742817"/>
    <lineage>
        <taxon>Bacteria</taxon>
        <taxon>Pseudomonadati</taxon>
        <taxon>Bacteroidota</taxon>
        <taxon>Bacteroidia</taxon>
        <taxon>Bacteroidales</taxon>
        <taxon>Odoribacteraceae</taxon>
        <taxon>Odoribacter</taxon>
    </lineage>
</organism>
<feature type="chain" id="PRO_5003549998" description="TolC family type I secretion outer membrane protein" evidence="8">
    <location>
        <begin position="20"/>
        <end position="425"/>
    </location>
</feature>
<dbReference type="HOGENOM" id="CLU_012817_12_0_10"/>
<evidence type="ECO:0000313" key="9">
    <source>
        <dbReference type="EMBL" id="EHP50708.1"/>
    </source>
</evidence>
<evidence type="ECO:0000256" key="4">
    <source>
        <dbReference type="ARBA" id="ARBA00022452"/>
    </source>
</evidence>
<dbReference type="GeneID" id="98068051"/>
<evidence type="ECO:0000256" key="2">
    <source>
        <dbReference type="ARBA" id="ARBA00007613"/>
    </source>
</evidence>
<dbReference type="InterPro" id="IPR051906">
    <property type="entry name" value="TolC-like"/>
</dbReference>
<dbReference type="AlphaFoldDB" id="H1DDR1"/>
<sequence length="425" mass="48240">MKKLIVYVGWLLVALPLAAQPAPLTVTEYKQKVLDYSRQIKQSAEQRMAMQEAMRTAKTGYFPKLDFSGSAQYRINDYNMDFGGTKIPMENETYSLEAGLTQNLYSGRAVHHSYKAAEIQKDIAVKAEELTVDNIIYSADVNYWSTVAKKDLYLVMRQYVKIIRELEKVLTDRFRDGYISKTDLLQVQARLKDAELQKSNAFKQYQIALQNLNVLMGMPPAAPVEVTDSINMMQALPPEIGMEAAFASRPDYAMAGLNVEYQKRQVKLTRSKYLPSLSVGLKENWGTQMLNLDGSTLWNTIAFASLNIPVFHWGSRTKDVNRQKAVLRSTEYDLQLTKDQIVQEISNAWTSLTENTKQITVAEEACKIAEENLDLNTFSYTEGKLPIIDVLSAQVTWIQSYSSLIQTWLQQKVSLADYNKAIGKQ</sequence>
<keyword evidence="6" id="KW-0472">Membrane</keyword>
<dbReference type="EMBL" id="ADMC01000005">
    <property type="protein sequence ID" value="EHP50708.1"/>
    <property type="molecule type" value="Genomic_DNA"/>
</dbReference>
<dbReference type="InterPro" id="IPR003423">
    <property type="entry name" value="OMP_efflux"/>
</dbReference>
<keyword evidence="10" id="KW-1185">Reference proteome</keyword>
<dbReference type="PANTHER" id="PTHR30026:SF20">
    <property type="entry name" value="OUTER MEMBRANE PROTEIN TOLC"/>
    <property type="match status" value="1"/>
</dbReference>
<gene>
    <name evidence="9" type="ORF">HMPREF9449_00397</name>
</gene>
<keyword evidence="3" id="KW-0813">Transport</keyword>
<dbReference type="Pfam" id="PF02321">
    <property type="entry name" value="OEP"/>
    <property type="match status" value="2"/>
</dbReference>
<evidence type="ECO:0000256" key="3">
    <source>
        <dbReference type="ARBA" id="ARBA00022448"/>
    </source>
</evidence>
<reference evidence="9 10" key="1">
    <citation type="submission" date="2012-01" db="EMBL/GenBank/DDBJ databases">
        <title>The Genome Sequence of Odoribacter laneus YIT 12061.</title>
        <authorList>
            <consortium name="The Broad Institute Genome Sequencing Platform"/>
            <person name="Earl A."/>
            <person name="Ward D."/>
            <person name="Feldgarden M."/>
            <person name="Gevers D."/>
            <person name="Morotomi M."/>
            <person name="Young S.K."/>
            <person name="Zeng Q."/>
            <person name="Gargeya S."/>
            <person name="Fitzgerald M."/>
            <person name="Haas B."/>
            <person name="Abouelleil A."/>
            <person name="Alvarado L."/>
            <person name="Arachchi H.M."/>
            <person name="Berlin A."/>
            <person name="Chapman S.B."/>
            <person name="Gearin G."/>
            <person name="Goldberg J."/>
            <person name="Griggs A."/>
            <person name="Gujja S."/>
            <person name="Hansen M."/>
            <person name="Heiman D."/>
            <person name="Howarth C."/>
            <person name="Larimer J."/>
            <person name="Lui A."/>
            <person name="MacDonald P.J.P."/>
            <person name="McCowen C."/>
            <person name="Montmayeur A."/>
            <person name="Murphy C."/>
            <person name="Neiman D."/>
            <person name="Pearson M."/>
            <person name="Priest M."/>
            <person name="Roberts A."/>
            <person name="Saif S."/>
            <person name="Shea T."/>
            <person name="Sisk P."/>
            <person name="Stolte C."/>
            <person name="Sykes S."/>
            <person name="Wortman J."/>
            <person name="Nusbaum C."/>
            <person name="Birren B."/>
        </authorList>
    </citation>
    <scope>NUCLEOTIDE SEQUENCE [LARGE SCALE GENOMIC DNA]</scope>
    <source>
        <strain evidence="9 10">YIT 12061</strain>
    </source>
</reference>
<dbReference type="PANTHER" id="PTHR30026">
    <property type="entry name" value="OUTER MEMBRANE PROTEIN TOLC"/>
    <property type="match status" value="1"/>
</dbReference>
<name>H1DDR1_9BACT</name>
<dbReference type="RefSeq" id="WP_009135551.1">
    <property type="nucleotide sequence ID" value="NZ_JH594596.1"/>
</dbReference>
<comment type="similarity">
    <text evidence="2">Belongs to the outer membrane factor (OMF) (TC 1.B.17) family.</text>
</comment>
<keyword evidence="4" id="KW-1134">Transmembrane beta strand</keyword>
<dbReference type="PATRIC" id="fig|742817.3.peg.423"/>
<dbReference type="SUPFAM" id="SSF56954">
    <property type="entry name" value="Outer membrane efflux proteins (OEP)"/>
    <property type="match status" value="1"/>
</dbReference>